<evidence type="ECO:0000313" key="4">
    <source>
        <dbReference type="Proteomes" id="UP001431572"/>
    </source>
</evidence>
<dbReference type="Proteomes" id="UP001431572">
    <property type="component" value="Chromosome 2"/>
</dbReference>
<organism evidence="1 3">
    <name type="scientific">Candidatus Chlorohelix allophototropha</name>
    <dbReference type="NCBI Taxonomy" id="3003348"/>
    <lineage>
        <taxon>Bacteria</taxon>
        <taxon>Bacillati</taxon>
        <taxon>Chloroflexota</taxon>
        <taxon>Chloroflexia</taxon>
        <taxon>Candidatus Chloroheliales</taxon>
        <taxon>Candidatus Chloroheliaceae</taxon>
        <taxon>Candidatus Chlorohelix</taxon>
    </lineage>
</organism>
<evidence type="ECO:0000313" key="3">
    <source>
        <dbReference type="Proteomes" id="UP000521676"/>
    </source>
</evidence>
<dbReference type="RefSeq" id="WP_341470531.1">
    <property type="nucleotide sequence ID" value="NZ_CP128400.1"/>
</dbReference>
<accession>A0A8T7M991</accession>
<reference evidence="2" key="2">
    <citation type="journal article" date="2024" name="Nature">
        <title>Anoxygenic phototroph of the Chloroflexota uses a type I reaction centre.</title>
        <authorList>
            <person name="Tsuji J.M."/>
            <person name="Shaw N.A."/>
            <person name="Nagashima S."/>
            <person name="Venkiteswaran J.J."/>
            <person name="Schiff S.L."/>
            <person name="Watanabe T."/>
            <person name="Fukui M."/>
            <person name="Hanada S."/>
            <person name="Tank M."/>
            <person name="Neufeld J.D."/>
        </authorList>
    </citation>
    <scope>NUCLEOTIDE SEQUENCE</scope>
    <source>
        <strain evidence="2">L227-S17</strain>
    </source>
</reference>
<dbReference type="EMBL" id="CP128400">
    <property type="protein sequence ID" value="WJW68626.1"/>
    <property type="molecule type" value="Genomic_DNA"/>
</dbReference>
<dbReference type="EMBL" id="JACATZ010000003">
    <property type="protein sequence ID" value="NWJ48695.1"/>
    <property type="molecule type" value="Genomic_DNA"/>
</dbReference>
<name>A0A8T7M991_9CHLR</name>
<dbReference type="Proteomes" id="UP000521676">
    <property type="component" value="Unassembled WGS sequence"/>
</dbReference>
<dbReference type="AlphaFoldDB" id="A0A8T7M991"/>
<protein>
    <submittedName>
        <fullName evidence="1">Uncharacterized protein</fullName>
    </submittedName>
</protein>
<evidence type="ECO:0000313" key="1">
    <source>
        <dbReference type="EMBL" id="NWJ48695.1"/>
    </source>
</evidence>
<reference evidence="1 3" key="1">
    <citation type="submission" date="2020-06" db="EMBL/GenBank/DDBJ databases">
        <title>Anoxygenic phototrophic Chloroflexota member uses a Type I reaction center.</title>
        <authorList>
            <person name="Tsuji J.M."/>
            <person name="Shaw N.A."/>
            <person name="Nagashima S."/>
            <person name="Venkiteswaran J."/>
            <person name="Schiff S.L."/>
            <person name="Hanada S."/>
            <person name="Tank M."/>
            <person name="Neufeld J.D."/>
        </authorList>
    </citation>
    <scope>NUCLEOTIDE SEQUENCE [LARGE SCALE GENOMIC DNA]</scope>
    <source>
        <strain evidence="1">L227-S17</strain>
    </source>
</reference>
<keyword evidence="4" id="KW-1185">Reference proteome</keyword>
<gene>
    <name evidence="1" type="ORF">HXX08_22775</name>
    <name evidence="2" type="ORF">OZ401_004240</name>
</gene>
<proteinExistence type="predicted"/>
<sequence>MSDQFPVKQKERLQSLLSENRIKTTLQESAPESDPASLDAVAGVGYRAFKPDAQFSVYFFEDYSKIDGAVAKLLEIMPEEQPGMRVLYGRNGPLLFFGHARTDGEDGIEARFRLAKFISAFSGDE</sequence>
<evidence type="ECO:0000313" key="2">
    <source>
        <dbReference type="EMBL" id="WJW68626.1"/>
    </source>
</evidence>